<reference evidence="2 3" key="1">
    <citation type="submission" date="2020-08" db="EMBL/GenBank/DDBJ databases">
        <title>Genomic Encyclopedia of Type Strains, Phase IV (KMG-IV): sequencing the most valuable type-strain genomes for metagenomic binning, comparative biology and taxonomic classification.</title>
        <authorList>
            <person name="Goeker M."/>
        </authorList>
    </citation>
    <scope>NUCLEOTIDE SEQUENCE [LARGE SCALE GENOMIC DNA]</scope>
    <source>
        <strain evidence="2 3">DSM 28760</strain>
    </source>
</reference>
<organism evidence="2 3">
    <name type="scientific">Pseudochelatococcus contaminans</name>
    <dbReference type="NCBI Taxonomy" id="1538103"/>
    <lineage>
        <taxon>Bacteria</taxon>
        <taxon>Pseudomonadati</taxon>
        <taxon>Pseudomonadota</taxon>
        <taxon>Alphaproteobacteria</taxon>
        <taxon>Hyphomicrobiales</taxon>
        <taxon>Chelatococcaceae</taxon>
        <taxon>Pseudochelatococcus</taxon>
    </lineage>
</organism>
<keyword evidence="3" id="KW-1185">Reference proteome</keyword>
<dbReference type="AlphaFoldDB" id="A0A7W5Z7A0"/>
<gene>
    <name evidence="2" type="ORF">FHS81_003580</name>
</gene>
<dbReference type="InterPro" id="IPR048494">
    <property type="entry name" value="Dit-like_N"/>
</dbReference>
<feature type="domain" description="Dit-like phage tail protein N-terminal" evidence="1">
    <location>
        <begin position="23"/>
        <end position="140"/>
    </location>
</feature>
<dbReference type="Proteomes" id="UP000537592">
    <property type="component" value="Unassembled WGS sequence"/>
</dbReference>
<sequence>MILDAVQSVLISSGRSIGTIIPNVVIEEIHRDDLIVTDHPVEKGAAISDHAFKRPEEVELRCGWSNSVAGYEGYVDEVYEELLALQESRQPFSVSTGKRQYDDMLLSSLIVTTDASSEYALMVIARCRRVLIVSTQTTASKSADYYAQPQKMLGVTQRGLIQPKPISNPVYDF</sequence>
<evidence type="ECO:0000259" key="1">
    <source>
        <dbReference type="Pfam" id="PF21821"/>
    </source>
</evidence>
<dbReference type="EMBL" id="JACICC010000020">
    <property type="protein sequence ID" value="MBB3811465.1"/>
    <property type="molecule type" value="Genomic_DNA"/>
</dbReference>
<name>A0A7W5Z7A0_9HYPH</name>
<comment type="caution">
    <text evidence="2">The sequence shown here is derived from an EMBL/GenBank/DDBJ whole genome shotgun (WGS) entry which is preliminary data.</text>
</comment>
<evidence type="ECO:0000313" key="3">
    <source>
        <dbReference type="Proteomes" id="UP000537592"/>
    </source>
</evidence>
<dbReference type="RefSeq" id="WP_183754834.1">
    <property type="nucleotide sequence ID" value="NZ_JACICC010000020.1"/>
</dbReference>
<evidence type="ECO:0000313" key="2">
    <source>
        <dbReference type="EMBL" id="MBB3811465.1"/>
    </source>
</evidence>
<accession>A0A7W5Z7A0</accession>
<dbReference type="Pfam" id="PF21821">
    <property type="entry name" value="Dit_like"/>
    <property type="match status" value="1"/>
</dbReference>
<proteinExistence type="predicted"/>
<protein>
    <recommendedName>
        <fullName evidence="1">Dit-like phage tail protein N-terminal domain-containing protein</fullName>
    </recommendedName>
</protein>